<organism evidence="2 3">
    <name type="scientific">Knipowitschia caucasica</name>
    <name type="common">Caucasian dwarf goby</name>
    <name type="synonym">Pomatoschistus caucasicus</name>
    <dbReference type="NCBI Taxonomy" id="637954"/>
    <lineage>
        <taxon>Eukaryota</taxon>
        <taxon>Metazoa</taxon>
        <taxon>Chordata</taxon>
        <taxon>Craniata</taxon>
        <taxon>Vertebrata</taxon>
        <taxon>Euteleostomi</taxon>
        <taxon>Actinopterygii</taxon>
        <taxon>Neopterygii</taxon>
        <taxon>Teleostei</taxon>
        <taxon>Neoteleostei</taxon>
        <taxon>Acanthomorphata</taxon>
        <taxon>Gobiaria</taxon>
        <taxon>Gobiiformes</taxon>
        <taxon>Gobioidei</taxon>
        <taxon>Gobiidae</taxon>
        <taxon>Gobiinae</taxon>
        <taxon>Knipowitschia</taxon>
    </lineage>
</organism>
<evidence type="ECO:0000313" key="3">
    <source>
        <dbReference type="Proteomes" id="UP001497482"/>
    </source>
</evidence>
<evidence type="ECO:0000256" key="1">
    <source>
        <dbReference type="SAM" id="MobiDB-lite"/>
    </source>
</evidence>
<evidence type="ECO:0000313" key="2">
    <source>
        <dbReference type="EMBL" id="CAL1572423.1"/>
    </source>
</evidence>
<name>A0AAV2J854_KNICA</name>
<dbReference type="AlphaFoldDB" id="A0AAV2J854"/>
<evidence type="ECO:0008006" key="4">
    <source>
        <dbReference type="Google" id="ProtNLM"/>
    </source>
</evidence>
<sequence length="277" mass="31357">MSKYTDIMSAFQEQYPRDSPDRDFPHDSTAITKGQLTAKIKNIRGKYRQAVDSGRRSGHGRVVLMFFELCEEIWGGSPATRSIEQGIETGDLVETSSSTSELPTDSPQSSDSVESLLPPPVVRQRREMLQAKLNSHRGDRLKRKVPADTGQEELQLKRRMLDLMEESSRRNTDNMQQINNNIANITNTIQEGFSLMRELLVQPLNARPHSSSSVYQGHPPSYNMHQNSHHNASPFIHTPSETHHSGRYTPTPPLPSHETLQQYTPSFSYTRALSEDD</sequence>
<keyword evidence="3" id="KW-1185">Reference proteome</keyword>
<feature type="compositionally biased region" description="Polar residues" evidence="1">
    <location>
        <begin position="258"/>
        <end position="271"/>
    </location>
</feature>
<dbReference type="EMBL" id="OZ035833">
    <property type="protein sequence ID" value="CAL1572423.1"/>
    <property type="molecule type" value="Genomic_DNA"/>
</dbReference>
<protein>
    <recommendedName>
        <fullName evidence="4">MADF domain-containing protein</fullName>
    </recommendedName>
</protein>
<feature type="compositionally biased region" description="Polar residues" evidence="1">
    <location>
        <begin position="94"/>
        <end position="113"/>
    </location>
</feature>
<reference evidence="2 3" key="1">
    <citation type="submission" date="2024-04" db="EMBL/GenBank/DDBJ databases">
        <authorList>
            <person name="Waldvogel A.-M."/>
            <person name="Schoenle A."/>
        </authorList>
    </citation>
    <scope>NUCLEOTIDE SEQUENCE [LARGE SCALE GENOMIC DNA]</scope>
</reference>
<feature type="region of interest" description="Disordered" evidence="1">
    <location>
        <begin position="93"/>
        <end position="116"/>
    </location>
</feature>
<accession>A0AAV2J854</accession>
<feature type="region of interest" description="Disordered" evidence="1">
    <location>
        <begin position="208"/>
        <end position="277"/>
    </location>
</feature>
<gene>
    <name evidence="2" type="ORF">KC01_LOCUS4459</name>
</gene>
<dbReference type="Proteomes" id="UP001497482">
    <property type="component" value="Chromosome 11"/>
</dbReference>
<proteinExistence type="predicted"/>